<sequence>MLLALLTFLSQATTPPPPTLGAISALPPEAAGEALLGDREHKRIETVERVPPQSMDLPGLVRLDLFEQPVEVSGGCTRQRWTATFRHARGSPESEAILSNARAVTEVALPHASGCSNASFVHVNPGMGAQEALDALAFLEDLRARRSAVHFSCLDETRSNLCRSDRHMRRELARLPASVVTKAGGQTDVWLGKPGQIGITVRYSDAERERVAIRRSIPAPF</sequence>
<reference evidence="1 2" key="1">
    <citation type="submission" date="2018-03" db="EMBL/GenBank/DDBJ databases">
        <title>The draft genome of Sphingosinicella sp. GL-C-18.</title>
        <authorList>
            <person name="Liu L."/>
            <person name="Li L."/>
            <person name="Liang L."/>
            <person name="Zhang X."/>
            <person name="Wang T."/>
        </authorList>
    </citation>
    <scope>NUCLEOTIDE SEQUENCE [LARGE SCALE GENOMIC DNA]</scope>
    <source>
        <strain evidence="1 2">GL-C-18</strain>
    </source>
</reference>
<protein>
    <submittedName>
        <fullName evidence="1">Uncharacterized protein</fullName>
    </submittedName>
</protein>
<name>A0A2P7QFC4_9SPHN</name>
<evidence type="ECO:0000313" key="2">
    <source>
        <dbReference type="Proteomes" id="UP000241167"/>
    </source>
</evidence>
<evidence type="ECO:0000313" key="1">
    <source>
        <dbReference type="EMBL" id="PSJ36625.1"/>
    </source>
</evidence>
<dbReference type="RefSeq" id="WP_106515757.1">
    <property type="nucleotide sequence ID" value="NZ_PXYI01000012.1"/>
</dbReference>
<accession>A0A2P7QFC4</accession>
<dbReference type="AlphaFoldDB" id="A0A2P7QFC4"/>
<comment type="caution">
    <text evidence="1">The sequence shown here is derived from an EMBL/GenBank/DDBJ whole genome shotgun (WGS) entry which is preliminary data.</text>
</comment>
<dbReference type="OrthoDB" id="7569442at2"/>
<dbReference type="Proteomes" id="UP000241167">
    <property type="component" value="Unassembled WGS sequence"/>
</dbReference>
<dbReference type="EMBL" id="PXYI01000012">
    <property type="protein sequence ID" value="PSJ36625.1"/>
    <property type="molecule type" value="Genomic_DNA"/>
</dbReference>
<gene>
    <name evidence="1" type="ORF">C7I55_24840</name>
</gene>
<keyword evidence="2" id="KW-1185">Reference proteome</keyword>
<proteinExistence type="predicted"/>
<organism evidence="1 2">
    <name type="scientific">Allosphingosinicella deserti</name>
    <dbReference type="NCBI Taxonomy" id="2116704"/>
    <lineage>
        <taxon>Bacteria</taxon>
        <taxon>Pseudomonadati</taxon>
        <taxon>Pseudomonadota</taxon>
        <taxon>Alphaproteobacteria</taxon>
        <taxon>Sphingomonadales</taxon>
        <taxon>Sphingomonadaceae</taxon>
        <taxon>Allosphingosinicella</taxon>
    </lineage>
</organism>